<dbReference type="Proteomes" id="UP000789525">
    <property type="component" value="Unassembled WGS sequence"/>
</dbReference>
<gene>
    <name evidence="1" type="ORF">ACOLOM_LOCUS3583</name>
</gene>
<evidence type="ECO:0000313" key="2">
    <source>
        <dbReference type="Proteomes" id="UP000789525"/>
    </source>
</evidence>
<sequence length="603" mass="66310">MSKIFRKKAHLRRSPATASREISQTAITIDSSSQPRGDGSQEGEGSGHDEKDMPQNYFETKELDTQEYNPSREIPNSDDMRELKIHRLDLTITIILYYASLIINSLTLSSDSSPFLFNLLFRSFALNLWQFGQLDLIGRITGLILSLQSLVFLVAVGIYAFSRISRSSPKRRGRESRTSRDGNIKIYYGGPFQIVHLFKSFFGSGDLNDAYYDSLKNYDAQISQFMGILGYFLIIIAAIIAGSNEVTEVGTSNAISHSAYKATVAAVILFAILNIMICVADIWKIGSEEIILYVIIRNSCCGENRKSRNTVGILDRNILTTASVKSATQAAMTGLPTVVKTSTGITASPALSRSNSPSKVTSSRNSSPISSRPSSVTANVSASSLSRSLQPSTVSTASPSQSRSALATDPPATSSRMHYDLSPSRPITSYPTETTTYYGAPSAGIVERQELTQEVIYGGSAFEEQNLTYDVTGRQEHSYGNVGEPYVSRFEEQVSTPEGDEGNTERLGYAQDSEGFDRQELIYGGVVEERPSGSDVEEMPSGGGDIVERRESNTPPIESQRFLPQRTATIQRQAGLRRNASSNRARRNRRNESEESVERGRPR</sequence>
<proteinExistence type="predicted"/>
<evidence type="ECO:0000313" key="1">
    <source>
        <dbReference type="EMBL" id="CAG8519364.1"/>
    </source>
</evidence>
<organism evidence="1 2">
    <name type="scientific">Acaulospora colombiana</name>
    <dbReference type="NCBI Taxonomy" id="27376"/>
    <lineage>
        <taxon>Eukaryota</taxon>
        <taxon>Fungi</taxon>
        <taxon>Fungi incertae sedis</taxon>
        <taxon>Mucoromycota</taxon>
        <taxon>Glomeromycotina</taxon>
        <taxon>Glomeromycetes</taxon>
        <taxon>Diversisporales</taxon>
        <taxon>Acaulosporaceae</taxon>
        <taxon>Acaulospora</taxon>
    </lineage>
</organism>
<dbReference type="EMBL" id="CAJVPT010005366">
    <property type="protein sequence ID" value="CAG8519364.1"/>
    <property type="molecule type" value="Genomic_DNA"/>
</dbReference>
<reference evidence="1" key="1">
    <citation type="submission" date="2021-06" db="EMBL/GenBank/DDBJ databases">
        <authorList>
            <person name="Kallberg Y."/>
            <person name="Tangrot J."/>
            <person name="Rosling A."/>
        </authorList>
    </citation>
    <scope>NUCLEOTIDE SEQUENCE</scope>
    <source>
        <strain evidence="1">CL356</strain>
    </source>
</reference>
<name>A0ACA9LEN9_9GLOM</name>
<protein>
    <submittedName>
        <fullName evidence="1">15809_t:CDS:1</fullName>
    </submittedName>
</protein>
<keyword evidence="2" id="KW-1185">Reference proteome</keyword>
<accession>A0ACA9LEN9</accession>
<comment type="caution">
    <text evidence="1">The sequence shown here is derived from an EMBL/GenBank/DDBJ whole genome shotgun (WGS) entry which is preliminary data.</text>
</comment>